<dbReference type="PANTHER" id="PTHR12413:SF1">
    <property type="entry name" value="DOLICHYL PYROPHOSPHATE MAN9GLCNAC2 ALPHA-1,3-GLUCOSYLTRANSFERASE"/>
    <property type="match status" value="1"/>
</dbReference>
<evidence type="ECO:0000256" key="2">
    <source>
        <dbReference type="ARBA" id="ARBA00004922"/>
    </source>
</evidence>
<keyword evidence="9 10" id="KW-0472">Membrane</keyword>
<evidence type="ECO:0000256" key="8">
    <source>
        <dbReference type="ARBA" id="ARBA00022989"/>
    </source>
</evidence>
<accession>A0AAN9F9L0</accession>
<comment type="pathway">
    <text evidence="2 10">Protein modification; protein glycosylation.</text>
</comment>
<comment type="caution">
    <text evidence="10">Lacks conserved residue(s) required for the propagation of feature annotation.</text>
</comment>
<dbReference type="Pfam" id="PF03155">
    <property type="entry name" value="Alg6_Alg8"/>
    <property type="match status" value="2"/>
</dbReference>
<evidence type="ECO:0000256" key="1">
    <source>
        <dbReference type="ARBA" id="ARBA00004477"/>
    </source>
</evidence>
<evidence type="ECO:0000256" key="9">
    <source>
        <dbReference type="ARBA" id="ARBA00023136"/>
    </source>
</evidence>
<gene>
    <name evidence="11" type="ORF">RJT34_29044</name>
</gene>
<keyword evidence="6 10" id="KW-0812">Transmembrane</keyword>
<evidence type="ECO:0000313" key="11">
    <source>
        <dbReference type="EMBL" id="KAK7272442.1"/>
    </source>
</evidence>
<feature type="transmembrane region" description="Helical" evidence="10">
    <location>
        <begin position="28"/>
        <end position="50"/>
    </location>
</feature>
<protein>
    <recommendedName>
        <fullName evidence="10">Alpha-1,3-glucosyltransferase</fullName>
        <ecNumber evidence="10">2.4.1.-</ecNumber>
    </recommendedName>
</protein>
<dbReference type="EC" id="2.4.1.-" evidence="10"/>
<keyword evidence="7 10" id="KW-0256">Endoplasmic reticulum</keyword>
<comment type="caution">
    <text evidence="11">The sequence shown here is derived from an EMBL/GenBank/DDBJ whole genome shotgun (WGS) entry which is preliminary data.</text>
</comment>
<evidence type="ECO:0000256" key="3">
    <source>
        <dbReference type="ARBA" id="ARBA00008715"/>
    </source>
</evidence>
<keyword evidence="12" id="KW-1185">Reference proteome</keyword>
<evidence type="ECO:0000256" key="7">
    <source>
        <dbReference type="ARBA" id="ARBA00022824"/>
    </source>
</evidence>
<comment type="subcellular location">
    <subcellularLocation>
        <location evidence="1 10">Endoplasmic reticulum membrane</location>
        <topology evidence="1 10">Multi-pass membrane protein</topology>
    </subcellularLocation>
</comment>
<dbReference type="InterPro" id="IPR004856">
    <property type="entry name" value="Glyco_trans_ALG6/ALG8"/>
</dbReference>
<reference evidence="11 12" key="1">
    <citation type="submission" date="2024-01" db="EMBL/GenBank/DDBJ databases">
        <title>The genomes of 5 underutilized Papilionoideae crops provide insights into root nodulation and disease resistance.</title>
        <authorList>
            <person name="Yuan L."/>
        </authorList>
    </citation>
    <scope>NUCLEOTIDE SEQUENCE [LARGE SCALE GENOMIC DNA]</scope>
    <source>
        <strain evidence="11">LY-2023</strain>
        <tissue evidence="11">Leaf</tissue>
    </source>
</reference>
<name>A0AAN9F9L0_CLITE</name>
<dbReference type="PANTHER" id="PTHR12413">
    <property type="entry name" value="DOLICHYL GLYCOSYLTRANSFERASE"/>
    <property type="match status" value="1"/>
</dbReference>
<dbReference type="AlphaFoldDB" id="A0AAN9F9L0"/>
<keyword evidence="4 10" id="KW-0328">Glycosyltransferase</keyword>
<proteinExistence type="inferred from homology"/>
<evidence type="ECO:0000256" key="4">
    <source>
        <dbReference type="ARBA" id="ARBA00022676"/>
    </source>
</evidence>
<organism evidence="11 12">
    <name type="scientific">Clitoria ternatea</name>
    <name type="common">Butterfly pea</name>
    <dbReference type="NCBI Taxonomy" id="43366"/>
    <lineage>
        <taxon>Eukaryota</taxon>
        <taxon>Viridiplantae</taxon>
        <taxon>Streptophyta</taxon>
        <taxon>Embryophyta</taxon>
        <taxon>Tracheophyta</taxon>
        <taxon>Spermatophyta</taxon>
        <taxon>Magnoliopsida</taxon>
        <taxon>eudicotyledons</taxon>
        <taxon>Gunneridae</taxon>
        <taxon>Pentapetalae</taxon>
        <taxon>rosids</taxon>
        <taxon>fabids</taxon>
        <taxon>Fabales</taxon>
        <taxon>Fabaceae</taxon>
        <taxon>Papilionoideae</taxon>
        <taxon>50 kb inversion clade</taxon>
        <taxon>NPAAA clade</taxon>
        <taxon>indigoferoid/millettioid clade</taxon>
        <taxon>Phaseoleae</taxon>
        <taxon>Clitoria</taxon>
    </lineage>
</organism>
<dbReference type="GO" id="GO:0005789">
    <property type="term" value="C:endoplasmic reticulum membrane"/>
    <property type="evidence" value="ECO:0007669"/>
    <property type="project" value="UniProtKB-SubCell"/>
</dbReference>
<keyword evidence="8 10" id="KW-1133">Transmembrane helix</keyword>
<evidence type="ECO:0000256" key="6">
    <source>
        <dbReference type="ARBA" id="ARBA00022692"/>
    </source>
</evidence>
<feature type="transmembrane region" description="Helical" evidence="10">
    <location>
        <begin position="145"/>
        <end position="166"/>
    </location>
</feature>
<keyword evidence="5 10" id="KW-0808">Transferase</keyword>
<evidence type="ECO:0000313" key="12">
    <source>
        <dbReference type="Proteomes" id="UP001359559"/>
    </source>
</evidence>
<evidence type="ECO:0000256" key="10">
    <source>
        <dbReference type="RuleBase" id="RU363110"/>
    </source>
</evidence>
<comment type="similarity">
    <text evidence="3 10">Belongs to the ALG6/ALG8 glucosyltransferase family.</text>
</comment>
<dbReference type="EMBL" id="JAYKXN010000007">
    <property type="protein sequence ID" value="KAK7272442.1"/>
    <property type="molecule type" value="Genomic_DNA"/>
</dbReference>
<evidence type="ECO:0000256" key="5">
    <source>
        <dbReference type="ARBA" id="ARBA00022679"/>
    </source>
</evidence>
<sequence>MGKGKKVKDTTSDVDDDYWWWLVSKGTAATFIIVGLFALLVCVAVSLHLYSGAAKPPKVGDYKAQRHWMEITINLPIKEWYRNSTRNNLSYWGLNYSPLTAYQNFLYGLFLSSTPTLFHFSLLEVMSPILKLIMSWIVLSSDALIFFPAYNYISLGFTIGAVAAILSGKDLVGSALYCLALNHKQVNVLADMELWGTGVDLERCIQAQKLLVKRLKLLEKEAYRLAVMKLEVPLEVTQLTVIIVLLMTHWHQLILAVL</sequence>
<dbReference type="Proteomes" id="UP001359559">
    <property type="component" value="Unassembled WGS sequence"/>
</dbReference>
<dbReference type="GO" id="GO:0042281">
    <property type="term" value="F:dolichyl pyrophosphate Man9GlcNAc2 alpha-1,3-glucosyltransferase activity"/>
    <property type="evidence" value="ECO:0007669"/>
    <property type="project" value="TreeGrafter"/>
</dbReference>